<dbReference type="STRING" id="1798499.A3C95_02360"/>
<gene>
    <name evidence="2" type="ORF">A3C95_02360</name>
</gene>
<dbReference type="Proteomes" id="UP000177107">
    <property type="component" value="Unassembled WGS sequence"/>
</dbReference>
<feature type="transmembrane region" description="Helical" evidence="1">
    <location>
        <begin position="20"/>
        <end position="44"/>
    </location>
</feature>
<evidence type="ECO:0000313" key="3">
    <source>
        <dbReference type="Proteomes" id="UP000177107"/>
    </source>
</evidence>
<protein>
    <submittedName>
        <fullName evidence="2">Uncharacterized protein</fullName>
    </submittedName>
</protein>
<comment type="caution">
    <text evidence="2">The sequence shown here is derived from an EMBL/GenBank/DDBJ whole genome shotgun (WGS) entry which is preliminary data.</text>
</comment>
<keyword evidence="1" id="KW-1133">Transmembrane helix</keyword>
<reference evidence="2 3" key="1">
    <citation type="journal article" date="2016" name="Nat. Commun.">
        <title>Thousands of microbial genomes shed light on interconnected biogeochemical processes in an aquifer system.</title>
        <authorList>
            <person name="Anantharaman K."/>
            <person name="Brown C.T."/>
            <person name="Hug L.A."/>
            <person name="Sharon I."/>
            <person name="Castelle C.J."/>
            <person name="Probst A.J."/>
            <person name="Thomas B.C."/>
            <person name="Singh A."/>
            <person name="Wilkins M.J."/>
            <person name="Karaoz U."/>
            <person name="Brodie E.L."/>
            <person name="Williams K.H."/>
            <person name="Hubbard S.S."/>
            <person name="Banfield J.F."/>
        </authorList>
    </citation>
    <scope>NUCLEOTIDE SEQUENCE [LARGE SCALE GENOMIC DNA]</scope>
</reference>
<organism evidence="2 3">
    <name type="scientific">Candidatus Kaiserbacteria bacterium RIFCSPHIGHO2_02_FULL_56_30</name>
    <dbReference type="NCBI Taxonomy" id="1798499"/>
    <lineage>
        <taxon>Bacteria</taxon>
        <taxon>Candidatus Kaiseribacteriota</taxon>
    </lineage>
</organism>
<evidence type="ECO:0000313" key="2">
    <source>
        <dbReference type="EMBL" id="OGG67859.1"/>
    </source>
</evidence>
<evidence type="ECO:0000256" key="1">
    <source>
        <dbReference type="SAM" id="Phobius"/>
    </source>
</evidence>
<dbReference type="EMBL" id="MFLM01000020">
    <property type="protein sequence ID" value="OGG67859.1"/>
    <property type="molecule type" value="Genomic_DNA"/>
</dbReference>
<keyword evidence="1" id="KW-0472">Membrane</keyword>
<sequence>MLPELTNLLPEVNVRAFRRSYFTHLFIVATIMLLVLMGIHSVLLMPTHLLLSSHIETREEQLEFLATSGISEEEATLQERLATLAETAERIGALRTAPSAVSTVADVLAVDRTRVTLSGLSYGARGGEGPSVTLTGVANTREDLRRYQLALQSMPFVAVADLPVSTYAKEAQIPFTITLVLVSP</sequence>
<keyword evidence="1" id="KW-0812">Transmembrane</keyword>
<proteinExistence type="predicted"/>
<dbReference type="AlphaFoldDB" id="A0A1F6E2D6"/>
<accession>A0A1F6E2D6</accession>
<name>A0A1F6E2D6_9BACT</name>